<dbReference type="Proteomes" id="UP000316714">
    <property type="component" value="Unassembled WGS sequence"/>
</dbReference>
<dbReference type="Pfam" id="PF07963">
    <property type="entry name" value="N_methyl"/>
    <property type="match status" value="1"/>
</dbReference>
<evidence type="ECO:0000259" key="2">
    <source>
        <dbReference type="Pfam" id="PF07596"/>
    </source>
</evidence>
<keyword evidence="1" id="KW-0472">Membrane</keyword>
<gene>
    <name evidence="3" type="primary">xcpT_21</name>
    <name evidence="3" type="ORF">KOR34_42530</name>
</gene>
<dbReference type="InterPro" id="IPR011453">
    <property type="entry name" value="DUF1559"/>
</dbReference>
<sequence>MKIHPVRRRRQTGFTLVELLVVIAVIGVLIALLLPAVQSARESSRRAACQNSLRQVGIAIVNFESTQNRFPAGKKWSSARSNPNSFDYSWSSFILPHLEEGAIYREINFSRAATDPENIQAASQLIPAYLCPSAVQLEAHRSAEGRLINLGGQPGEGMACIDYLGISGPDKDKANPVTGEDYGRQRGVLLGTKGLPNEDTITEPPKVTTAKITDGLSKTIMVIECSGRGVDMNKHGEIKSYNGAWVSGDNISHIKKGINDEVPPAVWEDERVFSDHPGGAHALACDGSVHFLNQGLEPEMLRSLCSRDGDELVEGLGEL</sequence>
<dbReference type="NCBIfam" id="TIGR04294">
    <property type="entry name" value="pre_pil_HX9DG"/>
    <property type="match status" value="1"/>
</dbReference>
<feature type="domain" description="DUF1559" evidence="2">
    <location>
        <begin position="38"/>
        <end position="298"/>
    </location>
</feature>
<dbReference type="RefSeq" id="WP_197531638.1">
    <property type="nucleotide sequence ID" value="NZ_SIHJ01000003.1"/>
</dbReference>
<dbReference type="Gene3D" id="3.30.700.10">
    <property type="entry name" value="Glycoprotein, Type 4 Pilin"/>
    <property type="match status" value="1"/>
</dbReference>
<keyword evidence="1" id="KW-0812">Transmembrane</keyword>
<keyword evidence="4" id="KW-1185">Reference proteome</keyword>
<reference evidence="3 4" key="1">
    <citation type="submission" date="2019-02" db="EMBL/GenBank/DDBJ databases">
        <title>Deep-cultivation of Planctomycetes and their phenomic and genomic characterization uncovers novel biology.</title>
        <authorList>
            <person name="Wiegand S."/>
            <person name="Jogler M."/>
            <person name="Boedeker C."/>
            <person name="Pinto D."/>
            <person name="Vollmers J."/>
            <person name="Rivas-Marin E."/>
            <person name="Kohn T."/>
            <person name="Peeters S.H."/>
            <person name="Heuer A."/>
            <person name="Rast P."/>
            <person name="Oberbeckmann S."/>
            <person name="Bunk B."/>
            <person name="Jeske O."/>
            <person name="Meyerdierks A."/>
            <person name="Storesund J.E."/>
            <person name="Kallscheuer N."/>
            <person name="Luecker S."/>
            <person name="Lage O.M."/>
            <person name="Pohl T."/>
            <person name="Merkel B.J."/>
            <person name="Hornburger P."/>
            <person name="Mueller R.-W."/>
            <person name="Bruemmer F."/>
            <person name="Labrenz M."/>
            <person name="Spormann A.M."/>
            <person name="Op Den Camp H."/>
            <person name="Overmann J."/>
            <person name="Amann R."/>
            <person name="Jetten M.S.M."/>
            <person name="Mascher T."/>
            <person name="Medema M.H."/>
            <person name="Devos D.P."/>
            <person name="Kaster A.-K."/>
            <person name="Ovreas L."/>
            <person name="Rohde M."/>
            <person name="Galperin M.Y."/>
            <person name="Jogler C."/>
        </authorList>
    </citation>
    <scope>NUCLEOTIDE SEQUENCE [LARGE SCALE GENOMIC DNA]</scope>
    <source>
        <strain evidence="3 4">KOR34</strain>
    </source>
</reference>
<accession>A0A5C5V399</accession>
<comment type="caution">
    <text evidence="3">The sequence shown here is derived from an EMBL/GenBank/DDBJ whole genome shotgun (WGS) entry which is preliminary data.</text>
</comment>
<dbReference type="AlphaFoldDB" id="A0A5C5V399"/>
<evidence type="ECO:0000256" key="1">
    <source>
        <dbReference type="SAM" id="Phobius"/>
    </source>
</evidence>
<dbReference type="SUPFAM" id="SSF54523">
    <property type="entry name" value="Pili subunits"/>
    <property type="match status" value="1"/>
</dbReference>
<feature type="transmembrane region" description="Helical" evidence="1">
    <location>
        <begin position="12"/>
        <end position="37"/>
    </location>
</feature>
<dbReference type="InterPro" id="IPR045584">
    <property type="entry name" value="Pilin-like"/>
</dbReference>
<evidence type="ECO:0000313" key="4">
    <source>
        <dbReference type="Proteomes" id="UP000316714"/>
    </source>
</evidence>
<dbReference type="InterPro" id="IPR012902">
    <property type="entry name" value="N_methyl_site"/>
</dbReference>
<name>A0A5C5V399_9BACT</name>
<dbReference type="NCBIfam" id="TIGR02532">
    <property type="entry name" value="IV_pilin_GFxxxE"/>
    <property type="match status" value="1"/>
</dbReference>
<protein>
    <submittedName>
        <fullName evidence="3">Type II secretion system protein G</fullName>
    </submittedName>
</protein>
<proteinExistence type="predicted"/>
<dbReference type="PANTHER" id="PTHR30093:SF2">
    <property type="entry name" value="TYPE II SECRETION SYSTEM PROTEIN H"/>
    <property type="match status" value="1"/>
</dbReference>
<evidence type="ECO:0000313" key="3">
    <source>
        <dbReference type="EMBL" id="TWT32490.1"/>
    </source>
</evidence>
<dbReference type="EMBL" id="SIHJ01000003">
    <property type="protein sequence ID" value="TWT32490.1"/>
    <property type="molecule type" value="Genomic_DNA"/>
</dbReference>
<keyword evidence="1" id="KW-1133">Transmembrane helix</keyword>
<organism evidence="3 4">
    <name type="scientific">Posidoniimonas corsicana</name>
    <dbReference type="NCBI Taxonomy" id="1938618"/>
    <lineage>
        <taxon>Bacteria</taxon>
        <taxon>Pseudomonadati</taxon>
        <taxon>Planctomycetota</taxon>
        <taxon>Planctomycetia</taxon>
        <taxon>Pirellulales</taxon>
        <taxon>Lacipirellulaceae</taxon>
        <taxon>Posidoniimonas</taxon>
    </lineage>
</organism>
<dbReference type="Pfam" id="PF07596">
    <property type="entry name" value="SBP_bac_10"/>
    <property type="match status" value="1"/>
</dbReference>
<dbReference type="PANTHER" id="PTHR30093">
    <property type="entry name" value="GENERAL SECRETION PATHWAY PROTEIN G"/>
    <property type="match status" value="1"/>
</dbReference>
<dbReference type="InterPro" id="IPR027558">
    <property type="entry name" value="Pre_pil_HX9DG_C"/>
</dbReference>
<dbReference type="PROSITE" id="PS00409">
    <property type="entry name" value="PROKAR_NTER_METHYL"/>
    <property type="match status" value="1"/>
</dbReference>